<dbReference type="AlphaFoldDB" id="A0A1P8WJU4"/>
<accession>A0A1P8WJU4</accession>
<dbReference type="CDD" id="cd00060">
    <property type="entry name" value="FHA"/>
    <property type="match status" value="1"/>
</dbReference>
<dbReference type="EMBL" id="CP017641">
    <property type="protein sequence ID" value="APZ94321.1"/>
    <property type="molecule type" value="Genomic_DNA"/>
</dbReference>
<feature type="region of interest" description="Disordered" evidence="1">
    <location>
        <begin position="1"/>
        <end position="29"/>
    </location>
</feature>
<proteinExistence type="predicted"/>
<dbReference type="InterPro" id="IPR008984">
    <property type="entry name" value="SMAD_FHA_dom_sf"/>
</dbReference>
<keyword evidence="4" id="KW-1185">Reference proteome</keyword>
<dbReference type="STRING" id="1891926.Fuma_03949"/>
<organism evidence="3 4">
    <name type="scientific">Fuerstiella marisgermanici</name>
    <dbReference type="NCBI Taxonomy" id="1891926"/>
    <lineage>
        <taxon>Bacteria</taxon>
        <taxon>Pseudomonadati</taxon>
        <taxon>Planctomycetota</taxon>
        <taxon>Planctomycetia</taxon>
        <taxon>Planctomycetales</taxon>
        <taxon>Planctomycetaceae</taxon>
        <taxon>Fuerstiella</taxon>
    </lineage>
</organism>
<name>A0A1P8WJU4_9PLAN</name>
<dbReference type="Proteomes" id="UP000187735">
    <property type="component" value="Chromosome"/>
</dbReference>
<protein>
    <recommendedName>
        <fullName evidence="2">FHA domain-containing protein</fullName>
    </recommendedName>
</protein>
<gene>
    <name evidence="3" type="ORF">Fuma_03949</name>
</gene>
<sequence>MFNRDLPINRTADTMNFGATQQDSQHKRHRWFRETTVPPKQVPSPKNTAKNITVAASQCSKYMLWIDGVGAWQLCAGQSFIVGAPSFEKQSADIALLANVSRHHATLRHAGEDWKLEAHQPTSVSGRTVSDSTNLRSGDQICLAERVRLGFRIPSVLSSSAVIDFESDHRPSHSVDGIILLADHCLLGPRRDHHVYCSQWPDMVVLFFQNGELRCRSKAVLAVDGTTVSDSAALKHGSVVTGEELRFRVEEMA</sequence>
<dbReference type="Gene3D" id="2.60.200.20">
    <property type="match status" value="1"/>
</dbReference>
<feature type="domain" description="FHA" evidence="2">
    <location>
        <begin position="98"/>
        <end position="143"/>
    </location>
</feature>
<dbReference type="KEGG" id="fmr:Fuma_03949"/>
<evidence type="ECO:0000256" key="1">
    <source>
        <dbReference type="SAM" id="MobiDB-lite"/>
    </source>
</evidence>
<reference evidence="3 4" key="1">
    <citation type="journal article" date="2016" name="Front. Microbiol.">
        <title>Fuerstia marisgermanicae gen. nov., sp. nov., an Unusual Member of the Phylum Planctomycetes from the German Wadden Sea.</title>
        <authorList>
            <person name="Kohn T."/>
            <person name="Heuer A."/>
            <person name="Jogler M."/>
            <person name="Vollmers J."/>
            <person name="Boedeker C."/>
            <person name="Bunk B."/>
            <person name="Rast P."/>
            <person name="Borchert D."/>
            <person name="Glockner I."/>
            <person name="Freese H.M."/>
            <person name="Klenk H.P."/>
            <person name="Overmann J."/>
            <person name="Kaster A.K."/>
            <person name="Rohde M."/>
            <person name="Wiegand S."/>
            <person name="Jogler C."/>
        </authorList>
    </citation>
    <scope>NUCLEOTIDE SEQUENCE [LARGE SCALE GENOMIC DNA]</scope>
    <source>
        <strain evidence="3 4">NH11</strain>
    </source>
</reference>
<dbReference type="InterPro" id="IPR000253">
    <property type="entry name" value="FHA_dom"/>
</dbReference>
<dbReference type="Pfam" id="PF00498">
    <property type="entry name" value="FHA"/>
    <property type="match status" value="1"/>
</dbReference>
<feature type="compositionally biased region" description="Polar residues" evidence="1">
    <location>
        <begin position="11"/>
        <end position="23"/>
    </location>
</feature>
<evidence type="ECO:0000313" key="4">
    <source>
        <dbReference type="Proteomes" id="UP000187735"/>
    </source>
</evidence>
<dbReference type="SUPFAM" id="SSF49879">
    <property type="entry name" value="SMAD/FHA domain"/>
    <property type="match status" value="1"/>
</dbReference>
<evidence type="ECO:0000259" key="2">
    <source>
        <dbReference type="Pfam" id="PF00498"/>
    </source>
</evidence>
<evidence type="ECO:0000313" key="3">
    <source>
        <dbReference type="EMBL" id="APZ94321.1"/>
    </source>
</evidence>